<comment type="caution">
    <text evidence="2">The sequence shown here is derived from an EMBL/GenBank/DDBJ whole genome shotgun (WGS) entry which is preliminary data.</text>
</comment>
<gene>
    <name evidence="2" type="ORF">RFI_03869</name>
</gene>
<proteinExistence type="predicted"/>
<keyword evidence="1" id="KW-0812">Transmembrane</keyword>
<dbReference type="EMBL" id="ASPP01003561">
    <property type="protein sequence ID" value="ETO33239.1"/>
    <property type="molecule type" value="Genomic_DNA"/>
</dbReference>
<feature type="transmembrane region" description="Helical" evidence="1">
    <location>
        <begin position="223"/>
        <end position="243"/>
    </location>
</feature>
<dbReference type="AlphaFoldDB" id="X6P576"/>
<protein>
    <recommendedName>
        <fullName evidence="4">Transmembrane protein</fullName>
    </recommendedName>
</protein>
<accession>X6P576</accession>
<keyword evidence="1" id="KW-1133">Transmembrane helix</keyword>
<evidence type="ECO:0000313" key="3">
    <source>
        <dbReference type="Proteomes" id="UP000023152"/>
    </source>
</evidence>
<sequence length="253" mass="29407">MKYFLQSKSKSTFQLKSCTTLTNNFSKCRSMKRLLQMEMQACKHQVDEINDHQLGLKQAYESIDSENQSLNISFWISSFCLVLKTESIEALILKLANQRIFHKLQSFIENIQKIDVIVETVKKEKPEKIMDLFQKITTLFASTLNQAQIFKIKENIRVFCRIRCGETMSVEFLSECTQDTCISLGRDQLASETKTQSVLITFLSLVQPKKKKCLRVPNNLSHHFWMVITFVFLLSIFVVCLFVKCVEQEGIYI</sequence>
<evidence type="ECO:0000256" key="1">
    <source>
        <dbReference type="SAM" id="Phobius"/>
    </source>
</evidence>
<organism evidence="2 3">
    <name type="scientific">Reticulomyxa filosa</name>
    <dbReference type="NCBI Taxonomy" id="46433"/>
    <lineage>
        <taxon>Eukaryota</taxon>
        <taxon>Sar</taxon>
        <taxon>Rhizaria</taxon>
        <taxon>Retaria</taxon>
        <taxon>Foraminifera</taxon>
        <taxon>Monothalamids</taxon>
        <taxon>Reticulomyxidae</taxon>
        <taxon>Reticulomyxa</taxon>
    </lineage>
</organism>
<evidence type="ECO:0000313" key="2">
    <source>
        <dbReference type="EMBL" id="ETO33239.1"/>
    </source>
</evidence>
<keyword evidence="1" id="KW-0472">Membrane</keyword>
<evidence type="ECO:0008006" key="4">
    <source>
        <dbReference type="Google" id="ProtNLM"/>
    </source>
</evidence>
<name>X6P576_RETFI</name>
<keyword evidence="3" id="KW-1185">Reference proteome</keyword>
<reference evidence="2 3" key="1">
    <citation type="journal article" date="2013" name="Curr. Biol.">
        <title>The Genome of the Foraminiferan Reticulomyxa filosa.</title>
        <authorList>
            <person name="Glockner G."/>
            <person name="Hulsmann N."/>
            <person name="Schleicher M."/>
            <person name="Noegel A.A."/>
            <person name="Eichinger L."/>
            <person name="Gallinger C."/>
            <person name="Pawlowski J."/>
            <person name="Sierra R."/>
            <person name="Euteneuer U."/>
            <person name="Pillet L."/>
            <person name="Moustafa A."/>
            <person name="Platzer M."/>
            <person name="Groth M."/>
            <person name="Szafranski K."/>
            <person name="Schliwa M."/>
        </authorList>
    </citation>
    <scope>NUCLEOTIDE SEQUENCE [LARGE SCALE GENOMIC DNA]</scope>
</reference>
<dbReference type="Proteomes" id="UP000023152">
    <property type="component" value="Unassembled WGS sequence"/>
</dbReference>